<dbReference type="GeneID" id="301708573"/>
<organism evidence="7 8">
    <name type="scientific">Ferrovum myxofaciens</name>
    <dbReference type="NCBI Taxonomy" id="416213"/>
    <lineage>
        <taxon>Bacteria</taxon>
        <taxon>Pseudomonadati</taxon>
        <taxon>Pseudomonadota</taxon>
        <taxon>Betaproteobacteria</taxon>
        <taxon>Ferrovales</taxon>
        <taxon>Ferrovaceae</taxon>
        <taxon>Ferrovum</taxon>
    </lineage>
</organism>
<gene>
    <name evidence="7" type="primary">arnE</name>
    <name evidence="7" type="ORF">FEMY_14610</name>
</gene>
<dbReference type="EMBL" id="LRRD01000028">
    <property type="protein sequence ID" value="KXW58011.1"/>
    <property type="molecule type" value="Genomic_DNA"/>
</dbReference>
<accession>A0A149VXP7</accession>
<evidence type="ECO:0000256" key="3">
    <source>
        <dbReference type="ARBA" id="ARBA00022989"/>
    </source>
</evidence>
<name>A0A149VXP7_9PROT</name>
<feature type="transmembrane region" description="Helical" evidence="5">
    <location>
        <begin position="148"/>
        <end position="166"/>
    </location>
</feature>
<dbReference type="PANTHER" id="PTHR32322:SF9">
    <property type="entry name" value="AMINO-ACID METABOLITE EFFLUX PUMP-RELATED"/>
    <property type="match status" value="1"/>
</dbReference>
<evidence type="ECO:0000256" key="5">
    <source>
        <dbReference type="SAM" id="Phobius"/>
    </source>
</evidence>
<dbReference type="Proteomes" id="UP000075653">
    <property type="component" value="Unassembled WGS sequence"/>
</dbReference>
<dbReference type="InterPro" id="IPR050638">
    <property type="entry name" value="AA-Vitamin_Transporters"/>
</dbReference>
<reference evidence="7 8" key="1">
    <citation type="submission" date="2016-01" db="EMBL/GenBank/DDBJ databases">
        <title>Genome sequence of the acidophilic iron oxidising Ferrovum strain Z-31.</title>
        <authorList>
            <person name="Poehlein A."/>
            <person name="Ullrich S.R."/>
            <person name="Schloemann M."/>
            <person name="Muehling M."/>
            <person name="Daniel R."/>
        </authorList>
    </citation>
    <scope>NUCLEOTIDE SEQUENCE [LARGE SCALE GENOMIC DNA]</scope>
    <source>
        <strain evidence="7 8">Z-31</strain>
    </source>
</reference>
<keyword evidence="4 5" id="KW-0472">Membrane</keyword>
<feature type="transmembrane region" description="Helical" evidence="5">
    <location>
        <begin position="73"/>
        <end position="93"/>
    </location>
</feature>
<dbReference type="InterPro" id="IPR000620">
    <property type="entry name" value="EamA_dom"/>
</dbReference>
<dbReference type="PATRIC" id="fig|1789004.3.peg.1487"/>
<comment type="caution">
    <text evidence="7">The sequence shown here is derived from an EMBL/GenBank/DDBJ whole genome shotgun (WGS) entry which is preliminary data.</text>
</comment>
<evidence type="ECO:0000256" key="2">
    <source>
        <dbReference type="ARBA" id="ARBA00022692"/>
    </source>
</evidence>
<dbReference type="AlphaFoldDB" id="A0A149VXP7"/>
<dbReference type="InterPro" id="IPR037185">
    <property type="entry name" value="EmrE-like"/>
</dbReference>
<feature type="transmembrane region" description="Helical" evidence="5">
    <location>
        <begin position="36"/>
        <end position="53"/>
    </location>
</feature>
<feature type="transmembrane region" description="Helical" evidence="5">
    <location>
        <begin position="245"/>
        <end position="263"/>
    </location>
</feature>
<keyword evidence="8" id="KW-1185">Reference proteome</keyword>
<feature type="domain" description="EamA" evidence="6">
    <location>
        <begin position="154"/>
        <end position="283"/>
    </location>
</feature>
<protein>
    <submittedName>
        <fullName evidence="7">4-amino-4-deoxy-L-arabinose-phosphoundecaprenol flippase subunit ArnE</fullName>
    </submittedName>
</protein>
<feature type="domain" description="EamA" evidence="6">
    <location>
        <begin position="7"/>
        <end position="141"/>
    </location>
</feature>
<feature type="transmembrane region" description="Helical" evidence="5">
    <location>
        <begin position="187"/>
        <end position="206"/>
    </location>
</feature>
<feature type="transmembrane region" description="Helical" evidence="5">
    <location>
        <begin position="125"/>
        <end position="142"/>
    </location>
</feature>
<dbReference type="Pfam" id="PF00892">
    <property type="entry name" value="EamA"/>
    <property type="match status" value="2"/>
</dbReference>
<dbReference type="GO" id="GO:0016020">
    <property type="term" value="C:membrane"/>
    <property type="evidence" value="ECO:0007669"/>
    <property type="project" value="UniProtKB-SubCell"/>
</dbReference>
<feature type="transmembrane region" description="Helical" evidence="5">
    <location>
        <begin position="212"/>
        <end position="233"/>
    </location>
</feature>
<comment type="subcellular location">
    <subcellularLocation>
        <location evidence="1">Membrane</location>
        <topology evidence="1">Multi-pass membrane protein</topology>
    </subcellularLocation>
</comment>
<feature type="transmembrane region" description="Helical" evidence="5">
    <location>
        <begin position="99"/>
        <end position="118"/>
    </location>
</feature>
<dbReference type="STRING" id="1789004.FEMY_14610"/>
<sequence>MNIGMHSGVVAALAAAILFGVSTPLAKLLLGYMSPWPLAALLYLGSGIGLWIVRRFRRMPAAHFESGDWQWLVAAIVAGGMIGPVLLMLGLSAMPGSGASLLLNAEGIFTTLMAWFVFKENFDRRIALGMIAIVAGTMVLSFPQEMHFSEAWPSLAVLGACLAWAIDNNLTRKVSLSDASFIAMTKGLVAGMTNLVLALLTTTHALLPGIGIVVSAMLLGFASYGMSLTLFVISLRQLGTARTGAYFSVAPFFGALLSIVLLGESITTPLLMAGALMALGTWLHLTERHEHRHTHEEMEHDHAHIHDEHHQHVHDYPVAPGTKHRHLHRHEPLTHVHLHFPDAHHRHRH</sequence>
<dbReference type="Gene3D" id="1.10.3730.20">
    <property type="match status" value="1"/>
</dbReference>
<proteinExistence type="predicted"/>
<keyword evidence="2 5" id="KW-0812">Transmembrane</keyword>
<feature type="transmembrane region" description="Helical" evidence="5">
    <location>
        <begin position="269"/>
        <end position="285"/>
    </location>
</feature>
<evidence type="ECO:0000256" key="4">
    <source>
        <dbReference type="ARBA" id="ARBA00023136"/>
    </source>
</evidence>
<evidence type="ECO:0000313" key="7">
    <source>
        <dbReference type="EMBL" id="KXW58011.1"/>
    </source>
</evidence>
<evidence type="ECO:0000259" key="6">
    <source>
        <dbReference type="Pfam" id="PF00892"/>
    </source>
</evidence>
<dbReference type="OrthoDB" id="9794287at2"/>
<dbReference type="RefSeq" id="WP_031597580.1">
    <property type="nucleotide sequence ID" value="NZ_CP053675.1"/>
</dbReference>
<evidence type="ECO:0000313" key="8">
    <source>
        <dbReference type="Proteomes" id="UP000075653"/>
    </source>
</evidence>
<dbReference type="PANTHER" id="PTHR32322">
    <property type="entry name" value="INNER MEMBRANE TRANSPORTER"/>
    <property type="match status" value="1"/>
</dbReference>
<dbReference type="SUPFAM" id="SSF103481">
    <property type="entry name" value="Multidrug resistance efflux transporter EmrE"/>
    <property type="match status" value="2"/>
</dbReference>
<evidence type="ECO:0000256" key="1">
    <source>
        <dbReference type="ARBA" id="ARBA00004141"/>
    </source>
</evidence>
<keyword evidence="3 5" id="KW-1133">Transmembrane helix</keyword>